<dbReference type="EMBL" id="JBHTJZ010000036">
    <property type="protein sequence ID" value="MFD0961493.1"/>
    <property type="molecule type" value="Genomic_DNA"/>
</dbReference>
<evidence type="ECO:0000313" key="1">
    <source>
        <dbReference type="EMBL" id="MFD0961493.1"/>
    </source>
</evidence>
<name>A0ABW3HVF8_9BACL</name>
<comment type="caution">
    <text evidence="1">The sequence shown here is derived from an EMBL/GenBank/DDBJ whole genome shotgun (WGS) entry which is preliminary data.</text>
</comment>
<protein>
    <submittedName>
        <fullName evidence="1">Uncharacterized protein</fullName>
    </submittedName>
</protein>
<dbReference type="Pfam" id="PF24741">
    <property type="entry name" value="AlkZ-rel"/>
    <property type="match status" value="1"/>
</dbReference>
<sequence length="218" mass="24803">MEITTYDEFAQLVERYRIFPFAAFVPEHPALTTVTAESAWHTETETDPWLWRIRIAQEGKATYGKFFGAKAAFIQSELFPAMMTLMTGNRTAKERFEAGSMSRAAYRIYDVIRENGNVDSRSLRKEAGFGAKEDKKEYDKGLNELQSGGYIVITGSARQNESWSSMCYETSESWLRSVLEDYESLSVEDAKRRVQETLGSACSEKAYAFFAKKLGLNH</sequence>
<evidence type="ECO:0000313" key="2">
    <source>
        <dbReference type="Proteomes" id="UP001596989"/>
    </source>
</evidence>
<dbReference type="InterPro" id="IPR056298">
    <property type="entry name" value="AlkZ-rel"/>
</dbReference>
<reference evidence="2" key="1">
    <citation type="journal article" date="2019" name="Int. J. Syst. Evol. Microbiol.">
        <title>The Global Catalogue of Microorganisms (GCM) 10K type strain sequencing project: providing services to taxonomists for standard genome sequencing and annotation.</title>
        <authorList>
            <consortium name="The Broad Institute Genomics Platform"/>
            <consortium name="The Broad Institute Genome Sequencing Center for Infectious Disease"/>
            <person name="Wu L."/>
            <person name="Ma J."/>
        </authorList>
    </citation>
    <scope>NUCLEOTIDE SEQUENCE [LARGE SCALE GENOMIC DNA]</scope>
    <source>
        <strain evidence="2">CCUG 59129</strain>
    </source>
</reference>
<keyword evidence="2" id="KW-1185">Reference proteome</keyword>
<proteinExistence type="predicted"/>
<dbReference type="Proteomes" id="UP001596989">
    <property type="component" value="Unassembled WGS sequence"/>
</dbReference>
<dbReference type="RefSeq" id="WP_377567119.1">
    <property type="nucleotide sequence ID" value="NZ_JBHTJZ010000036.1"/>
</dbReference>
<accession>A0ABW3HVF8</accession>
<organism evidence="1 2">
    <name type="scientific">Paenibacillus chungangensis</name>
    <dbReference type="NCBI Taxonomy" id="696535"/>
    <lineage>
        <taxon>Bacteria</taxon>
        <taxon>Bacillati</taxon>
        <taxon>Bacillota</taxon>
        <taxon>Bacilli</taxon>
        <taxon>Bacillales</taxon>
        <taxon>Paenibacillaceae</taxon>
        <taxon>Paenibacillus</taxon>
    </lineage>
</organism>
<gene>
    <name evidence="1" type="ORF">ACFQ2I_19245</name>
</gene>